<reference evidence="1 2" key="1">
    <citation type="journal article" date="2023" name="ACS Omega">
        <title>Identification of the Neoaspergillic Acid Biosynthesis Gene Cluster by Establishing an In Vitro CRISPR-Ribonucleoprotein Genetic System in Aspergillus melleus.</title>
        <authorList>
            <person name="Yuan B."/>
            <person name="Grau M.F."/>
            <person name="Murata R.M."/>
            <person name="Torok T."/>
            <person name="Venkateswaran K."/>
            <person name="Stajich J.E."/>
            <person name="Wang C.C.C."/>
        </authorList>
    </citation>
    <scope>NUCLEOTIDE SEQUENCE [LARGE SCALE GENOMIC DNA]</scope>
    <source>
        <strain evidence="1 2">IMV 1140</strain>
    </source>
</reference>
<sequence length="145" mass="16292">MMDSANEFPAPWPSENLHDHFSQLSTGSAVPVNLDVRAYFDQPELDDHEPWLLKPEVPSREEILGIDDSGSDCIELAPNRIVGPWRSKDAYLKAHYELLREDAIAPLRDAVAYVREDPSMEDSKMVAIYEKVRLLATGLRSTGAI</sequence>
<protein>
    <submittedName>
        <fullName evidence="1">Uncharacterized protein</fullName>
    </submittedName>
</protein>
<evidence type="ECO:0000313" key="1">
    <source>
        <dbReference type="EMBL" id="KAK1140198.1"/>
    </source>
</evidence>
<dbReference type="Proteomes" id="UP001177260">
    <property type="component" value="Unassembled WGS sequence"/>
</dbReference>
<evidence type="ECO:0000313" key="2">
    <source>
        <dbReference type="Proteomes" id="UP001177260"/>
    </source>
</evidence>
<gene>
    <name evidence="1" type="ORF">N8T08_010586</name>
</gene>
<comment type="caution">
    <text evidence="1">The sequence shown here is derived from an EMBL/GenBank/DDBJ whole genome shotgun (WGS) entry which is preliminary data.</text>
</comment>
<proteinExistence type="predicted"/>
<name>A0ACC3AR33_9EURO</name>
<accession>A0ACC3AR33</accession>
<dbReference type="EMBL" id="JAOPJF010000088">
    <property type="protein sequence ID" value="KAK1140198.1"/>
    <property type="molecule type" value="Genomic_DNA"/>
</dbReference>
<organism evidence="1 2">
    <name type="scientific">Aspergillus melleus</name>
    <dbReference type="NCBI Taxonomy" id="138277"/>
    <lineage>
        <taxon>Eukaryota</taxon>
        <taxon>Fungi</taxon>
        <taxon>Dikarya</taxon>
        <taxon>Ascomycota</taxon>
        <taxon>Pezizomycotina</taxon>
        <taxon>Eurotiomycetes</taxon>
        <taxon>Eurotiomycetidae</taxon>
        <taxon>Eurotiales</taxon>
        <taxon>Aspergillaceae</taxon>
        <taxon>Aspergillus</taxon>
        <taxon>Aspergillus subgen. Circumdati</taxon>
    </lineage>
</organism>
<keyword evidence="2" id="KW-1185">Reference proteome</keyword>